<keyword evidence="1" id="KW-0805">Transcription regulation</keyword>
<dbReference type="SUPFAM" id="SSF55781">
    <property type="entry name" value="GAF domain-like"/>
    <property type="match status" value="1"/>
</dbReference>
<accession>A0A2T7URU1</accession>
<dbReference type="GO" id="GO:0045892">
    <property type="term" value="P:negative regulation of DNA-templated transcription"/>
    <property type="evidence" value="ECO:0007669"/>
    <property type="project" value="TreeGrafter"/>
</dbReference>
<dbReference type="RefSeq" id="WP_107753888.1">
    <property type="nucleotide sequence ID" value="NZ_JBLWSZ010000002.1"/>
</dbReference>
<sequence length="259" mass="28688">MSNAQVKSAMRAFEILEHFRLTQQPRTMSELSVDLGYPLSSTTVLLKTLVNLGYLNYDRGKRVYFPTTKVTGLGDWVPRALFGSGHVIDAMNDVHAMTSEGIFVGTRNDVYLQYLKTKQSLHALRFFIDEGTVRPITRSAAGWVLMSTMSDDKIENMVRRANIATQNPAERVLVPEIFQRVAEIRARGYGWAEDVPFAGGATIAVLMPGTILGSPVTLALGGVTDRIKKNFDKYLGALRLAARSVPAEPDFDTPIHIEL</sequence>
<protein>
    <submittedName>
        <fullName evidence="6">Transcriptional regulator</fullName>
    </submittedName>
</protein>
<evidence type="ECO:0000256" key="2">
    <source>
        <dbReference type="ARBA" id="ARBA00023125"/>
    </source>
</evidence>
<dbReference type="Proteomes" id="UP000244810">
    <property type="component" value="Unassembled WGS sequence"/>
</dbReference>
<dbReference type="InterPro" id="IPR014757">
    <property type="entry name" value="Tscrpt_reg_IclR_C"/>
</dbReference>
<keyword evidence="3" id="KW-0804">Transcription</keyword>
<evidence type="ECO:0000313" key="6">
    <source>
        <dbReference type="EMBL" id="PVE47470.1"/>
    </source>
</evidence>
<organism evidence="6 7">
    <name type="scientific">Pararhodobacter aggregans</name>
    <dbReference type="NCBI Taxonomy" id="404875"/>
    <lineage>
        <taxon>Bacteria</taxon>
        <taxon>Pseudomonadati</taxon>
        <taxon>Pseudomonadota</taxon>
        <taxon>Alphaproteobacteria</taxon>
        <taxon>Rhodobacterales</taxon>
        <taxon>Paracoccaceae</taxon>
        <taxon>Pararhodobacter</taxon>
    </lineage>
</organism>
<dbReference type="InterPro" id="IPR050707">
    <property type="entry name" value="HTH_MetabolicPath_Reg"/>
</dbReference>
<evidence type="ECO:0000259" key="5">
    <source>
        <dbReference type="PROSITE" id="PS51078"/>
    </source>
</evidence>
<name>A0A2T7URU1_9RHOB</name>
<dbReference type="PANTHER" id="PTHR30136:SF35">
    <property type="entry name" value="HTH-TYPE TRANSCRIPTIONAL REGULATOR RV1719"/>
    <property type="match status" value="1"/>
</dbReference>
<dbReference type="Pfam" id="PF09339">
    <property type="entry name" value="HTH_IclR"/>
    <property type="match status" value="1"/>
</dbReference>
<evidence type="ECO:0000256" key="1">
    <source>
        <dbReference type="ARBA" id="ARBA00023015"/>
    </source>
</evidence>
<dbReference type="AlphaFoldDB" id="A0A2T7URU1"/>
<reference evidence="6 7" key="1">
    <citation type="journal article" date="2011" name="Syst. Appl. Microbiol.">
        <title>Defluviimonas denitrificans gen. nov., sp. nov., and Pararhodobacter aggregans gen. nov., sp. nov., non-phototrophic Rhodobacteraceae from the biofilter of a marine aquaculture.</title>
        <authorList>
            <person name="Foesel B.U."/>
            <person name="Drake H.L."/>
            <person name="Schramm A."/>
        </authorList>
    </citation>
    <scope>NUCLEOTIDE SEQUENCE [LARGE SCALE GENOMIC DNA]</scope>
    <source>
        <strain evidence="6 7">D1-19</strain>
    </source>
</reference>
<feature type="domain" description="HTH iclR-type" evidence="4">
    <location>
        <begin position="6"/>
        <end position="68"/>
    </location>
</feature>
<dbReference type="InterPro" id="IPR036390">
    <property type="entry name" value="WH_DNA-bd_sf"/>
</dbReference>
<dbReference type="Pfam" id="PF01614">
    <property type="entry name" value="IclR_C"/>
    <property type="match status" value="1"/>
</dbReference>
<dbReference type="PROSITE" id="PS51077">
    <property type="entry name" value="HTH_ICLR"/>
    <property type="match status" value="1"/>
</dbReference>
<proteinExistence type="predicted"/>
<dbReference type="InterPro" id="IPR036388">
    <property type="entry name" value="WH-like_DNA-bd_sf"/>
</dbReference>
<dbReference type="Gene3D" id="3.30.450.40">
    <property type="match status" value="1"/>
</dbReference>
<dbReference type="PANTHER" id="PTHR30136">
    <property type="entry name" value="HELIX-TURN-HELIX TRANSCRIPTIONAL REGULATOR, ICLR FAMILY"/>
    <property type="match status" value="1"/>
</dbReference>
<dbReference type="GO" id="GO:0003677">
    <property type="term" value="F:DNA binding"/>
    <property type="evidence" value="ECO:0007669"/>
    <property type="project" value="UniProtKB-KW"/>
</dbReference>
<dbReference type="InterPro" id="IPR029016">
    <property type="entry name" value="GAF-like_dom_sf"/>
</dbReference>
<gene>
    <name evidence="6" type="ORF">DDE23_11565</name>
</gene>
<feature type="domain" description="IclR-ED" evidence="5">
    <location>
        <begin position="69"/>
        <end position="251"/>
    </location>
</feature>
<dbReference type="EMBL" id="QDDR01000005">
    <property type="protein sequence ID" value="PVE47470.1"/>
    <property type="molecule type" value="Genomic_DNA"/>
</dbReference>
<comment type="caution">
    <text evidence="6">The sequence shown here is derived from an EMBL/GenBank/DDBJ whole genome shotgun (WGS) entry which is preliminary data.</text>
</comment>
<evidence type="ECO:0000256" key="3">
    <source>
        <dbReference type="ARBA" id="ARBA00023163"/>
    </source>
</evidence>
<keyword evidence="2" id="KW-0238">DNA-binding</keyword>
<dbReference type="GO" id="GO:0003700">
    <property type="term" value="F:DNA-binding transcription factor activity"/>
    <property type="evidence" value="ECO:0007669"/>
    <property type="project" value="TreeGrafter"/>
</dbReference>
<dbReference type="Gene3D" id="1.10.10.10">
    <property type="entry name" value="Winged helix-like DNA-binding domain superfamily/Winged helix DNA-binding domain"/>
    <property type="match status" value="1"/>
</dbReference>
<dbReference type="PROSITE" id="PS51078">
    <property type="entry name" value="ICLR_ED"/>
    <property type="match status" value="1"/>
</dbReference>
<dbReference type="OrthoDB" id="1634354at2"/>
<dbReference type="InterPro" id="IPR005471">
    <property type="entry name" value="Tscrpt_reg_IclR_N"/>
</dbReference>
<dbReference type="SUPFAM" id="SSF46785">
    <property type="entry name" value="Winged helix' DNA-binding domain"/>
    <property type="match status" value="1"/>
</dbReference>
<evidence type="ECO:0000259" key="4">
    <source>
        <dbReference type="PROSITE" id="PS51077"/>
    </source>
</evidence>
<keyword evidence="7" id="KW-1185">Reference proteome</keyword>
<evidence type="ECO:0000313" key="7">
    <source>
        <dbReference type="Proteomes" id="UP000244810"/>
    </source>
</evidence>